<comment type="caution">
    <text evidence="8">The sequence shown here is derived from an EMBL/GenBank/DDBJ whole genome shotgun (WGS) entry which is preliminary data.</text>
</comment>
<dbReference type="Gene3D" id="3.40.395.10">
    <property type="entry name" value="Adenoviral Proteinase, Chain A"/>
    <property type="match status" value="1"/>
</dbReference>
<keyword evidence="4" id="KW-0378">Hydrolase</keyword>
<dbReference type="GO" id="GO:0016929">
    <property type="term" value="F:deSUMOylase activity"/>
    <property type="evidence" value="ECO:0007669"/>
    <property type="project" value="TreeGrafter"/>
</dbReference>
<dbReference type="GO" id="GO:0016926">
    <property type="term" value="P:protein desumoylation"/>
    <property type="evidence" value="ECO:0007669"/>
    <property type="project" value="TreeGrafter"/>
</dbReference>
<feature type="region of interest" description="Disordered" evidence="6">
    <location>
        <begin position="25"/>
        <end position="51"/>
    </location>
</feature>
<dbReference type="Pfam" id="PF02902">
    <property type="entry name" value="Peptidase_C48"/>
    <property type="match status" value="1"/>
</dbReference>
<dbReference type="Proteomes" id="UP001359559">
    <property type="component" value="Unassembled WGS sequence"/>
</dbReference>
<dbReference type="AlphaFoldDB" id="A0AAN9EW27"/>
<keyword evidence="2" id="KW-0645">Protease</keyword>
<proteinExistence type="inferred from homology"/>
<dbReference type="GO" id="GO:0005634">
    <property type="term" value="C:nucleus"/>
    <property type="evidence" value="ECO:0007669"/>
    <property type="project" value="TreeGrafter"/>
</dbReference>
<evidence type="ECO:0000259" key="7">
    <source>
        <dbReference type="PROSITE" id="PS50600"/>
    </source>
</evidence>
<feature type="domain" description="Ubiquitin-like protease family profile" evidence="7">
    <location>
        <begin position="316"/>
        <end position="488"/>
    </location>
</feature>
<dbReference type="FunFam" id="3.40.395.10:FF:000005">
    <property type="entry name" value="Ubiquitin-like-specific protease ESD4"/>
    <property type="match status" value="1"/>
</dbReference>
<evidence type="ECO:0000256" key="6">
    <source>
        <dbReference type="SAM" id="MobiDB-lite"/>
    </source>
</evidence>
<accession>A0AAN9EW27</accession>
<keyword evidence="3" id="KW-0833">Ubl conjugation pathway</keyword>
<dbReference type="EMBL" id="JAYKXN010000008">
    <property type="protein sequence ID" value="KAK7264642.1"/>
    <property type="molecule type" value="Genomic_DNA"/>
</dbReference>
<dbReference type="InterPro" id="IPR003653">
    <property type="entry name" value="Peptidase_C48_C"/>
</dbReference>
<dbReference type="SUPFAM" id="SSF54001">
    <property type="entry name" value="Cysteine proteinases"/>
    <property type="match status" value="1"/>
</dbReference>
<comment type="similarity">
    <text evidence="1">Belongs to the peptidase C48 family.</text>
</comment>
<evidence type="ECO:0000313" key="9">
    <source>
        <dbReference type="Proteomes" id="UP001359559"/>
    </source>
</evidence>
<dbReference type="PROSITE" id="PS50600">
    <property type="entry name" value="ULP_PROTEASE"/>
    <property type="match status" value="1"/>
</dbReference>
<evidence type="ECO:0000256" key="5">
    <source>
        <dbReference type="ARBA" id="ARBA00022807"/>
    </source>
</evidence>
<feature type="compositionally biased region" description="Polar residues" evidence="6">
    <location>
        <begin position="35"/>
        <end position="51"/>
    </location>
</feature>
<dbReference type="InterPro" id="IPR038765">
    <property type="entry name" value="Papain-like_cys_pep_sf"/>
</dbReference>
<dbReference type="GO" id="GO:0006508">
    <property type="term" value="P:proteolysis"/>
    <property type="evidence" value="ECO:0007669"/>
    <property type="project" value="UniProtKB-KW"/>
</dbReference>
<evidence type="ECO:0000313" key="8">
    <source>
        <dbReference type="EMBL" id="KAK7264642.1"/>
    </source>
</evidence>
<protein>
    <recommendedName>
        <fullName evidence="7">Ubiquitin-like protease family profile domain-containing protein</fullName>
    </recommendedName>
</protein>
<sequence length="518" mass="60093">MAVVTSNGKRRYQWLTVNHNFSSPNSCRSKRPRVSTMSRNQTQSLLSSTSVNSRVSRYPEAKLPLHREVHAPCRPHKFDLSTSYRKKLSWKGSGYFQEEGNYRDEESMLYKNYQRAKKSALATFRFQEKGKEVVELDNDSHMVMVSEDSSVEEVHFVREDGGEGTGHKWQESDLVMTEVKDLDAKVIVVHDGTQQQSTSSVVSELTNGDLNAVKAAKLLDTLSLGPEHDLSNVSAYKKLLEAAGKRTDKLNRLDVEIKLSEKRRSMFDLLRPKKEQVKEESLEPFIPLTKEEEVEVACSFSADRKKILVTHEKSNIEITGEKFQCLRPGAWLNDEVINLYLELLKERERREPQKFLNCHFFSTFFYKRLISGNNGYDFKSVRRWTSQKKLGYGLHECDKIFVPIHKEIHWCLAIINKKDKKFQFLDSLKGVDAQVLKVLARYFVDEVKDKTGKDLDVSSWEREFVEDLPKQQNGYDCGVFMIKYADFHSRNLGLCFNQEHMPYFRLRTAKEILRLKAD</sequence>
<reference evidence="8 9" key="1">
    <citation type="submission" date="2024-01" db="EMBL/GenBank/DDBJ databases">
        <title>The genomes of 5 underutilized Papilionoideae crops provide insights into root nodulation and disease resistance.</title>
        <authorList>
            <person name="Yuan L."/>
        </authorList>
    </citation>
    <scope>NUCLEOTIDE SEQUENCE [LARGE SCALE GENOMIC DNA]</scope>
    <source>
        <strain evidence="8">LY-2023</strain>
        <tissue evidence="8">Leaf</tissue>
    </source>
</reference>
<evidence type="ECO:0000256" key="2">
    <source>
        <dbReference type="ARBA" id="ARBA00022670"/>
    </source>
</evidence>
<keyword evidence="5" id="KW-0788">Thiol protease</keyword>
<evidence type="ECO:0000256" key="1">
    <source>
        <dbReference type="ARBA" id="ARBA00005234"/>
    </source>
</evidence>
<keyword evidence="9" id="KW-1185">Reference proteome</keyword>
<dbReference type="PANTHER" id="PTHR12606">
    <property type="entry name" value="SENTRIN/SUMO-SPECIFIC PROTEASE"/>
    <property type="match status" value="1"/>
</dbReference>
<gene>
    <name evidence="8" type="ORF">RJT34_32251</name>
</gene>
<dbReference type="PANTHER" id="PTHR12606:SF1">
    <property type="entry name" value="UBIQUITIN-LIKE-SPECIFIC PROTEASE 1A"/>
    <property type="match status" value="1"/>
</dbReference>
<evidence type="ECO:0000256" key="4">
    <source>
        <dbReference type="ARBA" id="ARBA00022801"/>
    </source>
</evidence>
<evidence type="ECO:0000256" key="3">
    <source>
        <dbReference type="ARBA" id="ARBA00022786"/>
    </source>
</evidence>
<organism evidence="8 9">
    <name type="scientific">Clitoria ternatea</name>
    <name type="common">Butterfly pea</name>
    <dbReference type="NCBI Taxonomy" id="43366"/>
    <lineage>
        <taxon>Eukaryota</taxon>
        <taxon>Viridiplantae</taxon>
        <taxon>Streptophyta</taxon>
        <taxon>Embryophyta</taxon>
        <taxon>Tracheophyta</taxon>
        <taxon>Spermatophyta</taxon>
        <taxon>Magnoliopsida</taxon>
        <taxon>eudicotyledons</taxon>
        <taxon>Gunneridae</taxon>
        <taxon>Pentapetalae</taxon>
        <taxon>rosids</taxon>
        <taxon>fabids</taxon>
        <taxon>Fabales</taxon>
        <taxon>Fabaceae</taxon>
        <taxon>Papilionoideae</taxon>
        <taxon>50 kb inversion clade</taxon>
        <taxon>NPAAA clade</taxon>
        <taxon>indigoferoid/millettioid clade</taxon>
        <taxon>Phaseoleae</taxon>
        <taxon>Clitoria</taxon>
    </lineage>
</organism>
<name>A0AAN9EW27_CLITE</name>